<sequence length="164" mass="16821">MKKLLVATACAALLPFAAPVAADPGTSGPTVTYSYVGPSTAPQYHVEYVITVRGGVATAKVGGYGTVDGTEKPAKTETKRLDRATQRALVQAAPSIPAPATGAPCPGAATSRLTYEIGRAAPRMTVAYTCASGDPGRLAAIRAYIAPVEKELSVLPSVTFTVTR</sequence>
<feature type="signal peptide" evidence="1">
    <location>
        <begin position="1"/>
        <end position="22"/>
    </location>
</feature>
<dbReference type="EMBL" id="JAAXOQ010000028">
    <property type="protein sequence ID" value="NKY20256.1"/>
    <property type="molecule type" value="Genomic_DNA"/>
</dbReference>
<name>A0A846X705_9ACTN</name>
<keyword evidence="1" id="KW-0732">Signal</keyword>
<reference evidence="2 3" key="1">
    <citation type="submission" date="2020-04" db="EMBL/GenBank/DDBJ databases">
        <title>MicrobeNet Type strains.</title>
        <authorList>
            <person name="Nicholson A.C."/>
        </authorList>
    </citation>
    <scope>NUCLEOTIDE SEQUENCE [LARGE SCALE GENOMIC DNA]</scope>
    <source>
        <strain evidence="2 3">DSM 44113</strain>
    </source>
</reference>
<dbReference type="AlphaFoldDB" id="A0A846X705"/>
<proteinExistence type="predicted"/>
<comment type="caution">
    <text evidence="2">The sequence shown here is derived from an EMBL/GenBank/DDBJ whole genome shotgun (WGS) entry which is preliminary data.</text>
</comment>
<evidence type="ECO:0000313" key="3">
    <source>
        <dbReference type="Proteomes" id="UP000582646"/>
    </source>
</evidence>
<evidence type="ECO:0000256" key="1">
    <source>
        <dbReference type="SAM" id="SignalP"/>
    </source>
</evidence>
<dbReference type="Proteomes" id="UP000582646">
    <property type="component" value="Unassembled WGS sequence"/>
</dbReference>
<gene>
    <name evidence="2" type="ORF">HF999_17995</name>
</gene>
<dbReference type="RefSeq" id="WP_168547214.1">
    <property type="nucleotide sequence ID" value="NZ_BAAAKS010000015.1"/>
</dbReference>
<feature type="chain" id="PRO_5033029553" evidence="1">
    <location>
        <begin position="23"/>
        <end position="164"/>
    </location>
</feature>
<keyword evidence="3" id="KW-1185">Reference proteome</keyword>
<evidence type="ECO:0000313" key="2">
    <source>
        <dbReference type="EMBL" id="NKY20256.1"/>
    </source>
</evidence>
<protein>
    <submittedName>
        <fullName evidence="2">Uncharacterized protein</fullName>
    </submittedName>
</protein>
<accession>A0A846X705</accession>
<organism evidence="2 3">
    <name type="scientific">Tsukamurella spumae</name>
    <dbReference type="NCBI Taxonomy" id="44753"/>
    <lineage>
        <taxon>Bacteria</taxon>
        <taxon>Bacillati</taxon>
        <taxon>Actinomycetota</taxon>
        <taxon>Actinomycetes</taxon>
        <taxon>Mycobacteriales</taxon>
        <taxon>Tsukamurellaceae</taxon>
        <taxon>Tsukamurella</taxon>
    </lineage>
</organism>